<comment type="subcellular location">
    <subcellularLocation>
        <location evidence="5">Cytoplasm</location>
    </subcellularLocation>
    <text evidence="5">May associate with membranes.</text>
</comment>
<evidence type="ECO:0000256" key="4">
    <source>
        <dbReference type="ARBA" id="ARBA00023134"/>
    </source>
</evidence>
<organism evidence="7 8">
    <name type="scientific">Candidatus Enterococcus willemsii</name>
    <dbReference type="NCBI Taxonomy" id="1857215"/>
    <lineage>
        <taxon>Bacteria</taxon>
        <taxon>Bacillati</taxon>
        <taxon>Bacillota</taxon>
        <taxon>Bacilli</taxon>
        <taxon>Lactobacillales</taxon>
        <taxon>Enterococcaceae</taxon>
        <taxon>Enterococcus</taxon>
    </lineage>
</organism>
<dbReference type="PRINTS" id="PR00326">
    <property type="entry name" value="GTP1OBG"/>
</dbReference>
<name>A0ABQ6Z029_9ENTE</name>
<dbReference type="InterPro" id="IPR025121">
    <property type="entry name" value="GTPase_HflX_N"/>
</dbReference>
<dbReference type="PANTHER" id="PTHR10229:SF0">
    <property type="entry name" value="GTP-BINDING PROTEIN 6-RELATED"/>
    <property type="match status" value="1"/>
</dbReference>
<dbReference type="NCBIfam" id="TIGR03156">
    <property type="entry name" value="GTP_HflX"/>
    <property type="match status" value="1"/>
</dbReference>
<comment type="similarity">
    <text evidence="5">Belongs to the TRAFAC class OBG-HflX-like GTPase superfamily. HflX GTPase family.</text>
</comment>
<evidence type="ECO:0000313" key="7">
    <source>
        <dbReference type="EMBL" id="KAF1303752.1"/>
    </source>
</evidence>
<keyword evidence="8" id="KW-1185">Reference proteome</keyword>
<dbReference type="Pfam" id="PF16360">
    <property type="entry name" value="GTP-bdg_M"/>
    <property type="match status" value="1"/>
</dbReference>
<proteinExistence type="inferred from homology"/>
<dbReference type="InterPro" id="IPR027417">
    <property type="entry name" value="P-loop_NTPase"/>
</dbReference>
<dbReference type="InterPro" id="IPR042108">
    <property type="entry name" value="GTPase_HflX_N_sf"/>
</dbReference>
<keyword evidence="4 5" id="KW-0342">GTP-binding</keyword>
<dbReference type="EMBL" id="MAEL01000038">
    <property type="protein sequence ID" value="KAF1303752.1"/>
    <property type="molecule type" value="Genomic_DNA"/>
</dbReference>
<feature type="domain" description="Hflx-type G" evidence="6">
    <location>
        <begin position="195"/>
        <end position="357"/>
    </location>
</feature>
<dbReference type="InterPro" id="IPR032305">
    <property type="entry name" value="GTP-bd_M"/>
</dbReference>
<dbReference type="HAMAP" id="MF_00900">
    <property type="entry name" value="GTPase_HflX"/>
    <property type="match status" value="1"/>
</dbReference>
<protein>
    <recommendedName>
        <fullName evidence="5">GTPase HflX</fullName>
    </recommendedName>
    <alternativeName>
        <fullName evidence="5">GTP-binding protein HflX</fullName>
    </alternativeName>
</protein>
<dbReference type="PIRSF" id="PIRSF006809">
    <property type="entry name" value="GTP-binding_hflX_prd"/>
    <property type="match status" value="1"/>
</dbReference>
<keyword evidence="1" id="KW-0479">Metal-binding</keyword>
<keyword evidence="5" id="KW-0963">Cytoplasm</keyword>
<gene>
    <name evidence="5" type="primary">hflX</name>
    <name evidence="7" type="ORF">BAU17_11235</name>
</gene>
<dbReference type="Pfam" id="PF13167">
    <property type="entry name" value="GTP-bdg_N"/>
    <property type="match status" value="1"/>
</dbReference>
<dbReference type="Gene3D" id="6.10.250.2860">
    <property type="match status" value="1"/>
</dbReference>
<dbReference type="Gene3D" id="3.40.50.300">
    <property type="entry name" value="P-loop containing nucleotide triphosphate hydrolases"/>
    <property type="match status" value="1"/>
</dbReference>
<comment type="subunit">
    <text evidence="5">Monomer. Associates with the 50S ribosomal subunit.</text>
</comment>
<evidence type="ECO:0000256" key="5">
    <source>
        <dbReference type="HAMAP-Rule" id="MF_00900"/>
    </source>
</evidence>
<accession>A0ABQ6Z029</accession>
<dbReference type="Gene3D" id="3.40.50.11060">
    <property type="entry name" value="GTPase HflX, N-terminal domain"/>
    <property type="match status" value="1"/>
</dbReference>
<dbReference type="InterPro" id="IPR006073">
    <property type="entry name" value="GTP-bd"/>
</dbReference>
<evidence type="ECO:0000259" key="6">
    <source>
        <dbReference type="PROSITE" id="PS51705"/>
    </source>
</evidence>
<sequence length="412" mass="46701">MKKERVILVGVETEANYKIFEETMIELKSLTKTANGEVVFSLTQRRPQVDRQTVVGKGKLAELEQLADAHEADLIIFNHELTPRQSQLIGDAAGIPVIDRVQLILDIFAMRARSREGKLQVELAQLDYLLPRLIGQGKNMSRLGGGIGTRGPGETKLETDRRHIRNKMIIIKRELKEVAAHRERTRQKRKDNQTFQIGLIGYTNAGKSTILNVLTSAETYEQDQLFATLDPLTKKWRMPDGFEVTLTDTVGFIQDLPTQLIDAFHSTLEESQGMDLLLHVVDASAENRQQQEETVLKLMEQLDLDNVPLLTVYNKADKLDVEQFVPTLFPNVLISAKSLKGKAELTQAIKQVIMEHFLPYTLELAQSEGALMNRLKRETLVLSQEYQEDAQTYLIKGFAPENSYAIRKMEES</sequence>
<keyword evidence="3" id="KW-0460">Magnesium</keyword>
<dbReference type="PROSITE" id="PS51705">
    <property type="entry name" value="G_HFLX"/>
    <property type="match status" value="1"/>
</dbReference>
<comment type="function">
    <text evidence="5">GTPase that associates with the 50S ribosomal subunit and may have a role during protein synthesis or ribosome biogenesis.</text>
</comment>
<dbReference type="InterPro" id="IPR030394">
    <property type="entry name" value="G_HFLX_dom"/>
</dbReference>
<evidence type="ECO:0000256" key="3">
    <source>
        <dbReference type="ARBA" id="ARBA00022842"/>
    </source>
</evidence>
<evidence type="ECO:0000256" key="2">
    <source>
        <dbReference type="ARBA" id="ARBA00022741"/>
    </source>
</evidence>
<evidence type="ECO:0000256" key="1">
    <source>
        <dbReference type="ARBA" id="ARBA00022723"/>
    </source>
</evidence>
<dbReference type="InterPro" id="IPR016496">
    <property type="entry name" value="GTPase_HflX"/>
</dbReference>
<dbReference type="CDD" id="cd01878">
    <property type="entry name" value="HflX"/>
    <property type="match status" value="1"/>
</dbReference>
<keyword evidence="2 5" id="KW-0547">Nucleotide-binding</keyword>
<comment type="caution">
    <text evidence="7">The sequence shown here is derived from an EMBL/GenBank/DDBJ whole genome shotgun (WGS) entry which is preliminary data.</text>
</comment>
<reference evidence="7 8" key="1">
    <citation type="submission" date="2016-06" db="EMBL/GenBank/DDBJ databases">
        <title>Four novel species of enterococci isolated from chicken manure.</title>
        <authorList>
            <person name="Van Tyne D."/>
        </authorList>
    </citation>
    <scope>NUCLEOTIDE SEQUENCE [LARGE SCALE GENOMIC DNA]</scope>
    <source>
        <strain evidence="7 8">CU12B</strain>
    </source>
</reference>
<dbReference type="Proteomes" id="UP000782705">
    <property type="component" value="Unassembled WGS sequence"/>
</dbReference>
<evidence type="ECO:0000313" key="8">
    <source>
        <dbReference type="Proteomes" id="UP000782705"/>
    </source>
</evidence>
<dbReference type="SUPFAM" id="SSF52540">
    <property type="entry name" value="P-loop containing nucleoside triphosphate hydrolases"/>
    <property type="match status" value="1"/>
</dbReference>
<dbReference type="PANTHER" id="PTHR10229">
    <property type="entry name" value="GTP-BINDING PROTEIN HFLX"/>
    <property type="match status" value="1"/>
</dbReference>
<dbReference type="RefSeq" id="WP_161902100.1">
    <property type="nucleotide sequence ID" value="NZ_MAEL01000038.1"/>
</dbReference>
<dbReference type="Pfam" id="PF01926">
    <property type="entry name" value="MMR_HSR1"/>
    <property type="match status" value="1"/>
</dbReference>